<dbReference type="EMBL" id="FNAD01000016">
    <property type="protein sequence ID" value="SDE24877.1"/>
    <property type="molecule type" value="Genomic_DNA"/>
</dbReference>
<accession>A0A1G7BD52</accession>
<protein>
    <recommendedName>
        <fullName evidence="3">MORN repeat variant</fullName>
    </recommendedName>
</protein>
<dbReference type="AlphaFoldDB" id="A0A1G7BD52"/>
<keyword evidence="2" id="KW-1185">Reference proteome</keyword>
<proteinExistence type="predicted"/>
<name>A0A1G7BD52_9ACTN</name>
<reference evidence="2" key="1">
    <citation type="submission" date="2016-10" db="EMBL/GenBank/DDBJ databases">
        <authorList>
            <person name="Varghese N."/>
            <person name="Submissions S."/>
        </authorList>
    </citation>
    <scope>NUCLEOTIDE SEQUENCE [LARGE SCALE GENOMIC DNA]</scope>
    <source>
        <strain evidence="2">CGMCC 4.3516</strain>
    </source>
</reference>
<evidence type="ECO:0008006" key="3">
    <source>
        <dbReference type="Google" id="ProtNLM"/>
    </source>
</evidence>
<dbReference type="Proteomes" id="UP000198949">
    <property type="component" value="Unassembled WGS sequence"/>
</dbReference>
<sequence>MKPSYDPVALSVPDEEVRVDQDQLYWRGSERFTGFTGEMLEGGVYEFQSFKDGLLDGPSGRISPDGDLIEEEWFQGNHLYGITREFRQDGTLATATGYQYGYPIWIVRFDFDGTSVLATEHPEPVYGQRELIDILWSKRPMPALRGPEDAADLSKH</sequence>
<evidence type="ECO:0000313" key="1">
    <source>
        <dbReference type="EMBL" id="SDE24877.1"/>
    </source>
</evidence>
<dbReference type="OrthoDB" id="5185324at2"/>
<evidence type="ECO:0000313" key="2">
    <source>
        <dbReference type="Proteomes" id="UP000198949"/>
    </source>
</evidence>
<organism evidence="1 2">
    <name type="scientific">Glycomyces harbinensis</name>
    <dbReference type="NCBI Taxonomy" id="58114"/>
    <lineage>
        <taxon>Bacteria</taxon>
        <taxon>Bacillati</taxon>
        <taxon>Actinomycetota</taxon>
        <taxon>Actinomycetes</taxon>
        <taxon>Glycomycetales</taxon>
        <taxon>Glycomycetaceae</taxon>
        <taxon>Glycomyces</taxon>
    </lineage>
</organism>
<dbReference type="SUPFAM" id="SSF82185">
    <property type="entry name" value="Histone H3 K4-specific methyltransferase SET7/9 N-terminal domain"/>
    <property type="match status" value="1"/>
</dbReference>
<dbReference type="RefSeq" id="WP_091039638.1">
    <property type="nucleotide sequence ID" value="NZ_FNAD01000016.1"/>
</dbReference>
<dbReference type="STRING" id="58114.SAMN05216270_11682"/>
<gene>
    <name evidence="1" type="ORF">SAMN05216270_11682</name>
</gene>